<keyword evidence="3" id="KW-1185">Reference proteome</keyword>
<organism evidence="2 3">
    <name type="scientific">Pleionea litopenaei</name>
    <dbReference type="NCBI Taxonomy" id="3070815"/>
    <lineage>
        <taxon>Bacteria</taxon>
        <taxon>Pseudomonadati</taxon>
        <taxon>Pseudomonadota</taxon>
        <taxon>Gammaproteobacteria</taxon>
        <taxon>Oceanospirillales</taxon>
        <taxon>Pleioneaceae</taxon>
        <taxon>Pleionea</taxon>
    </lineage>
</organism>
<evidence type="ECO:0000313" key="2">
    <source>
        <dbReference type="EMBL" id="WMS85562.1"/>
    </source>
</evidence>
<reference evidence="2 3" key="1">
    <citation type="submission" date="2023-08" db="EMBL/GenBank/DDBJ databases">
        <title>Pleionea litopenaei sp. nov., isolated from stomach of juvenile Litopenaeus vannamei.</title>
        <authorList>
            <person name="Rho A.M."/>
            <person name="Hwang C.Y."/>
        </authorList>
    </citation>
    <scope>NUCLEOTIDE SEQUENCE [LARGE SCALE GENOMIC DNA]</scope>
    <source>
        <strain evidence="2 3">HL-JVS1</strain>
    </source>
</reference>
<keyword evidence="2" id="KW-0560">Oxidoreductase</keyword>
<dbReference type="Gene3D" id="3.30.70.100">
    <property type="match status" value="1"/>
</dbReference>
<sequence>MESISVINTIKVPEGMEAEAEKIRDVYVSYFKKQPGFVSSSFYKSIERENDGILKYVNIVVWESLEAFNHVVNQGFNNDAGQNSDGYKVLGKGFPKPIEVSPGRFVSIAED</sequence>
<evidence type="ECO:0000313" key="3">
    <source>
        <dbReference type="Proteomes" id="UP001239782"/>
    </source>
</evidence>
<evidence type="ECO:0000259" key="1">
    <source>
        <dbReference type="PROSITE" id="PS51725"/>
    </source>
</evidence>
<dbReference type="InterPro" id="IPR011008">
    <property type="entry name" value="Dimeric_a/b-barrel"/>
</dbReference>
<proteinExistence type="predicted"/>
<dbReference type="EMBL" id="CP133548">
    <property type="protein sequence ID" value="WMS85562.1"/>
    <property type="molecule type" value="Genomic_DNA"/>
</dbReference>
<keyword evidence="2" id="KW-0503">Monooxygenase</keyword>
<dbReference type="InterPro" id="IPR007138">
    <property type="entry name" value="ABM_dom"/>
</dbReference>
<dbReference type="RefSeq" id="WP_309200715.1">
    <property type="nucleotide sequence ID" value="NZ_CP133548.1"/>
</dbReference>
<dbReference type="SUPFAM" id="SSF54909">
    <property type="entry name" value="Dimeric alpha+beta barrel"/>
    <property type="match status" value="1"/>
</dbReference>
<dbReference type="GO" id="GO:0004497">
    <property type="term" value="F:monooxygenase activity"/>
    <property type="evidence" value="ECO:0007669"/>
    <property type="project" value="UniProtKB-KW"/>
</dbReference>
<accession>A0AA51RQA3</accession>
<protein>
    <submittedName>
        <fullName evidence="2">Antibiotic biosynthesis monooxygenase family protein</fullName>
    </submittedName>
</protein>
<name>A0AA51RQA3_9GAMM</name>
<gene>
    <name evidence="2" type="ORF">Q9312_10090</name>
</gene>
<dbReference type="Pfam" id="PF03992">
    <property type="entry name" value="ABM"/>
    <property type="match status" value="1"/>
</dbReference>
<feature type="domain" description="ABM" evidence="1">
    <location>
        <begin position="4"/>
        <end position="99"/>
    </location>
</feature>
<dbReference type="KEGG" id="plei:Q9312_10090"/>
<dbReference type="Proteomes" id="UP001239782">
    <property type="component" value="Chromosome"/>
</dbReference>
<dbReference type="PROSITE" id="PS51725">
    <property type="entry name" value="ABM"/>
    <property type="match status" value="1"/>
</dbReference>
<dbReference type="AlphaFoldDB" id="A0AA51RQA3"/>